<protein>
    <recommendedName>
        <fullName evidence="3">asparagine synthase (glutamine-hydrolyzing)</fullName>
        <ecNumber evidence="3">6.3.5.4</ecNumber>
    </recommendedName>
</protein>
<dbReference type="InterPro" id="IPR033738">
    <property type="entry name" value="AsnB_N"/>
</dbReference>
<dbReference type="SUPFAM" id="SSF56235">
    <property type="entry name" value="N-terminal nucleophile aminohydrolases (Ntn hydrolases)"/>
    <property type="match status" value="1"/>
</dbReference>
<dbReference type="InterPro" id="IPR051786">
    <property type="entry name" value="ASN_synthetase/amidase"/>
</dbReference>
<gene>
    <name evidence="10" type="ORF">ACFPXP_02490</name>
</gene>
<feature type="domain" description="Glutamine amidotransferase type-2" evidence="9">
    <location>
        <begin position="2"/>
        <end position="217"/>
    </location>
</feature>
<dbReference type="CDD" id="cd00712">
    <property type="entry name" value="AsnB"/>
    <property type="match status" value="1"/>
</dbReference>
<dbReference type="SUPFAM" id="SSF52402">
    <property type="entry name" value="Adenine nucleotide alpha hydrolases-like"/>
    <property type="match status" value="1"/>
</dbReference>
<evidence type="ECO:0000256" key="4">
    <source>
        <dbReference type="ARBA" id="ARBA00022741"/>
    </source>
</evidence>
<evidence type="ECO:0000256" key="2">
    <source>
        <dbReference type="ARBA" id="ARBA00005752"/>
    </source>
</evidence>
<evidence type="ECO:0000256" key="8">
    <source>
        <dbReference type="ARBA" id="ARBA00048741"/>
    </source>
</evidence>
<dbReference type="PANTHER" id="PTHR43284">
    <property type="entry name" value="ASPARAGINE SYNTHETASE (GLUTAMINE-HYDROLYZING)"/>
    <property type="match status" value="1"/>
</dbReference>
<evidence type="ECO:0000313" key="10">
    <source>
        <dbReference type="EMBL" id="MFC5985330.1"/>
    </source>
</evidence>
<evidence type="ECO:0000259" key="9">
    <source>
        <dbReference type="PROSITE" id="PS51278"/>
    </source>
</evidence>
<comment type="catalytic activity">
    <reaction evidence="8">
        <text>L-aspartate + L-glutamine + ATP + H2O = L-asparagine + L-glutamate + AMP + diphosphate + H(+)</text>
        <dbReference type="Rhea" id="RHEA:12228"/>
        <dbReference type="ChEBI" id="CHEBI:15377"/>
        <dbReference type="ChEBI" id="CHEBI:15378"/>
        <dbReference type="ChEBI" id="CHEBI:29985"/>
        <dbReference type="ChEBI" id="CHEBI:29991"/>
        <dbReference type="ChEBI" id="CHEBI:30616"/>
        <dbReference type="ChEBI" id="CHEBI:33019"/>
        <dbReference type="ChEBI" id="CHEBI:58048"/>
        <dbReference type="ChEBI" id="CHEBI:58359"/>
        <dbReference type="ChEBI" id="CHEBI:456215"/>
        <dbReference type="EC" id="6.3.5.4"/>
    </reaction>
</comment>
<dbReference type="PROSITE" id="PS51278">
    <property type="entry name" value="GATASE_TYPE_2"/>
    <property type="match status" value="1"/>
</dbReference>
<dbReference type="PIRSF" id="PIRSF001589">
    <property type="entry name" value="Asn_synthetase_glu-h"/>
    <property type="match status" value="1"/>
</dbReference>
<dbReference type="Proteomes" id="UP001596250">
    <property type="component" value="Unassembled WGS sequence"/>
</dbReference>
<keyword evidence="5" id="KW-0067">ATP-binding</keyword>
<dbReference type="Gene3D" id="3.60.20.10">
    <property type="entry name" value="Glutamine Phosphoribosylpyrophosphate, subunit 1, domain 1"/>
    <property type="match status" value="1"/>
</dbReference>
<evidence type="ECO:0000256" key="7">
    <source>
        <dbReference type="ARBA" id="ARBA00022962"/>
    </source>
</evidence>
<comment type="pathway">
    <text evidence="1">Amino-acid biosynthesis; L-asparagine biosynthesis; L-asparagine from L-aspartate (L-Gln route): step 1/1.</text>
</comment>
<evidence type="ECO:0000256" key="6">
    <source>
        <dbReference type="ARBA" id="ARBA00022888"/>
    </source>
</evidence>
<organism evidence="10 11">
    <name type="scientific">Marinicrinis lubricantis</name>
    <dbReference type="NCBI Taxonomy" id="2086470"/>
    <lineage>
        <taxon>Bacteria</taxon>
        <taxon>Bacillati</taxon>
        <taxon>Bacillota</taxon>
        <taxon>Bacilli</taxon>
        <taxon>Bacillales</taxon>
        <taxon>Paenibacillaceae</taxon>
    </lineage>
</organism>
<dbReference type="Pfam" id="PF00733">
    <property type="entry name" value="Asn_synthase"/>
    <property type="match status" value="1"/>
</dbReference>
<dbReference type="RefSeq" id="WP_379892063.1">
    <property type="nucleotide sequence ID" value="NZ_CBCSCT010000022.1"/>
</dbReference>
<dbReference type="EC" id="6.3.5.4" evidence="3"/>
<dbReference type="InterPro" id="IPR001962">
    <property type="entry name" value="Asn_synthase"/>
</dbReference>
<sequence length="637" mass="73029">MSAIVGIVHVDADYSAKAPGYGMLSALQHYPADDVQTWSEGPVFLGCHAQWITPESVNEPLPYYDRERGLVITADAILDNRSELLRQLNIEQASGRDIPDSQLILLAYAKWGEQAPHYLLGDYAFMIWDIHKHQLFGARDVLGHRTLYYREGGGQFAFSTVMTPLFTLPGAKKELNEQWLAEFLAIPDMSESVDLISTVYKQVYQVPPSHTVIVKDGHVKFSRFGKLVPEETLKLRSNEEYEEAFREVFGKAVQCRLRTRHQVGAALSGGLDSGTVVGFAAPSLKQEGKTLHSYSYVPVDDFNDWTSKSLVANEQPFIQSTIDFVGNIKGNYLNFQGRDPFTEMDDWLNCLEMPYKYFENSFWIKGIYDQAKHDDAGVLLTGGRGNFTISWGPAVDYYAQLLRRMRWVQCFREVQLYSRFTGIRKGRLYKALGKRVIPSVAHRIFSRQIYMPVLIHPELARRTNVLEKVQQHGSMLTDPFEIRKDKFENLTVASKNGAMATKMSLKYRLWERDPTSDPRVVHFCLSLPMEQYVQGGRDRSLIRRATKQILPDKVRLNQRVRGVQPADWVHRMMPAWRHFMDEAKQMSAHPVTAEYLNVERIKEAISGAENPTPEDAINPDFRLLMHAMIVYRFIRDM</sequence>
<evidence type="ECO:0000313" key="11">
    <source>
        <dbReference type="Proteomes" id="UP001596250"/>
    </source>
</evidence>
<keyword evidence="11" id="KW-1185">Reference proteome</keyword>
<comment type="similarity">
    <text evidence="2">Belongs to the asparagine synthetase family.</text>
</comment>
<dbReference type="Pfam" id="PF13537">
    <property type="entry name" value="GATase_7"/>
    <property type="match status" value="1"/>
</dbReference>
<keyword evidence="6" id="KW-0061">Asparagine biosynthesis</keyword>
<dbReference type="InterPro" id="IPR017932">
    <property type="entry name" value="GATase_2_dom"/>
</dbReference>
<evidence type="ECO:0000256" key="1">
    <source>
        <dbReference type="ARBA" id="ARBA00005187"/>
    </source>
</evidence>
<dbReference type="InterPro" id="IPR006426">
    <property type="entry name" value="Asn_synth_AEB"/>
</dbReference>
<dbReference type="Gene3D" id="3.40.50.620">
    <property type="entry name" value="HUPs"/>
    <property type="match status" value="2"/>
</dbReference>
<dbReference type="EMBL" id="JBHSQV010000013">
    <property type="protein sequence ID" value="MFC5985330.1"/>
    <property type="molecule type" value="Genomic_DNA"/>
</dbReference>
<dbReference type="InterPro" id="IPR014729">
    <property type="entry name" value="Rossmann-like_a/b/a_fold"/>
</dbReference>
<keyword evidence="7" id="KW-0315">Glutamine amidotransferase</keyword>
<evidence type="ECO:0000256" key="5">
    <source>
        <dbReference type="ARBA" id="ARBA00022840"/>
    </source>
</evidence>
<evidence type="ECO:0000256" key="3">
    <source>
        <dbReference type="ARBA" id="ARBA00012737"/>
    </source>
</evidence>
<keyword evidence="6" id="KW-0028">Amino-acid biosynthesis</keyword>
<proteinExistence type="inferred from homology"/>
<name>A0ABW1IJW2_9BACL</name>
<dbReference type="InterPro" id="IPR029055">
    <property type="entry name" value="Ntn_hydrolases_N"/>
</dbReference>
<accession>A0ABW1IJW2</accession>
<comment type="caution">
    <text evidence="10">The sequence shown here is derived from an EMBL/GenBank/DDBJ whole genome shotgun (WGS) entry which is preliminary data.</text>
</comment>
<reference evidence="11" key="1">
    <citation type="journal article" date="2019" name="Int. J. Syst. Evol. Microbiol.">
        <title>The Global Catalogue of Microorganisms (GCM) 10K type strain sequencing project: providing services to taxonomists for standard genome sequencing and annotation.</title>
        <authorList>
            <consortium name="The Broad Institute Genomics Platform"/>
            <consortium name="The Broad Institute Genome Sequencing Center for Infectious Disease"/>
            <person name="Wu L."/>
            <person name="Ma J."/>
        </authorList>
    </citation>
    <scope>NUCLEOTIDE SEQUENCE [LARGE SCALE GENOMIC DNA]</scope>
    <source>
        <strain evidence="11">CCM 8749</strain>
    </source>
</reference>
<dbReference type="PANTHER" id="PTHR43284:SF1">
    <property type="entry name" value="ASPARAGINE SYNTHETASE"/>
    <property type="match status" value="1"/>
</dbReference>
<keyword evidence="4" id="KW-0547">Nucleotide-binding</keyword>